<dbReference type="PROSITE" id="PS50075">
    <property type="entry name" value="CARRIER"/>
    <property type="match status" value="1"/>
</dbReference>
<gene>
    <name evidence="2" type="ORF">AD948_00290</name>
</gene>
<dbReference type="AlphaFoldDB" id="A0A149U969"/>
<evidence type="ECO:0000259" key="1">
    <source>
        <dbReference type="PROSITE" id="PS50075"/>
    </source>
</evidence>
<evidence type="ECO:0000313" key="2">
    <source>
        <dbReference type="EMBL" id="KXV61849.1"/>
    </source>
</evidence>
<dbReference type="Proteomes" id="UP000075360">
    <property type="component" value="Unassembled WGS sequence"/>
</dbReference>
<feature type="domain" description="Carrier" evidence="1">
    <location>
        <begin position="1"/>
        <end position="55"/>
    </location>
</feature>
<proteinExistence type="predicted"/>
<comment type="caution">
    <text evidence="2">The sequence shown here is derived from an EMBL/GenBank/DDBJ whole genome shotgun (WGS) entry which is preliminary data.</text>
</comment>
<organism evidence="2 3">
    <name type="scientific">Acetobacter senegalensis</name>
    <dbReference type="NCBI Taxonomy" id="446692"/>
    <lineage>
        <taxon>Bacteria</taxon>
        <taxon>Pseudomonadati</taxon>
        <taxon>Pseudomonadota</taxon>
        <taxon>Alphaproteobacteria</taxon>
        <taxon>Acetobacterales</taxon>
        <taxon>Acetobacteraceae</taxon>
        <taxon>Acetobacter</taxon>
    </lineage>
</organism>
<dbReference type="Pfam" id="PF00975">
    <property type="entry name" value="Thioesterase"/>
    <property type="match status" value="1"/>
</dbReference>
<reference evidence="2 3" key="1">
    <citation type="submission" date="2015-06" db="EMBL/GenBank/DDBJ databases">
        <title>Improved classification and identification of acetic acid bacteria using matrix-assisted laser desorption/ionization time-of-flight mass spectrometry; Gluconobacter nephelii and Gluconobacter uchimurae are later heterotypic synonyms of Gluconobacter japonicus and Gluconobacter oxydans, respectively.</title>
        <authorList>
            <person name="Li L."/>
            <person name="Cleenwerck I."/>
            <person name="De Vuyst L."/>
            <person name="Vandamme P."/>
        </authorList>
    </citation>
    <scope>NUCLEOTIDE SEQUENCE [LARGE SCALE GENOMIC DNA]</scope>
    <source>
        <strain evidence="2 3">LMG 23690</strain>
    </source>
</reference>
<dbReference type="PATRIC" id="fig|446692.4.peg.562"/>
<evidence type="ECO:0000313" key="3">
    <source>
        <dbReference type="Proteomes" id="UP000075360"/>
    </source>
</evidence>
<dbReference type="SUPFAM" id="SSF47336">
    <property type="entry name" value="ACP-like"/>
    <property type="match status" value="1"/>
</dbReference>
<dbReference type="InterPro" id="IPR036736">
    <property type="entry name" value="ACP-like_sf"/>
</dbReference>
<dbReference type="SUPFAM" id="SSF53474">
    <property type="entry name" value="alpha/beta-Hydrolases"/>
    <property type="match status" value="1"/>
</dbReference>
<dbReference type="Gene3D" id="1.10.1200.10">
    <property type="entry name" value="ACP-like"/>
    <property type="match status" value="1"/>
</dbReference>
<accession>A0A149U969</accession>
<feature type="non-terminal residue" evidence="2">
    <location>
        <position position="1"/>
    </location>
</feature>
<dbReference type="Gene3D" id="3.40.50.1820">
    <property type="entry name" value="alpha/beta hydrolase"/>
    <property type="match status" value="1"/>
</dbReference>
<protein>
    <recommendedName>
        <fullName evidence="1">Carrier domain-containing protein</fullName>
    </recommendedName>
</protein>
<dbReference type="InterPro" id="IPR029058">
    <property type="entry name" value="AB_hydrolase_fold"/>
</dbReference>
<sequence length="282" mass="32618">IGVTDNFFEVGGDSLLALKTVYRISKENFTKKYSIQYLYTYKNIQNICNVLSTIKSSHIYPLNSSTKKDILFCLHPAYGISLAYKNIAQVLSEKCAVFAVDSPVFHGIFNEVATPDEIINFYADSIENHVSDTRSCTLLSWSIGSIYVHAIREELTKRNFLISRAIFLDPYIPNIPYEKNTFELNYELNKDVINFLHSHNIEINKDDIFDYLSKIFFVNEKIKSYVGDIIFQSGDIVVISDEYKINNNMHQKCNSEIYKLSQSSHEDIIHDERLEFLKKKLT</sequence>
<name>A0A149U969_9PROT</name>
<dbReference type="InterPro" id="IPR009081">
    <property type="entry name" value="PP-bd_ACP"/>
</dbReference>
<dbReference type="RefSeq" id="WP_169797362.1">
    <property type="nucleotide sequence ID" value="NZ_LHZU01000043.1"/>
</dbReference>
<dbReference type="EMBL" id="LHZU01000043">
    <property type="protein sequence ID" value="KXV61849.1"/>
    <property type="molecule type" value="Genomic_DNA"/>
</dbReference>
<dbReference type="InterPro" id="IPR001031">
    <property type="entry name" value="Thioesterase"/>
</dbReference>